<keyword evidence="5" id="KW-1185">Reference proteome</keyword>
<dbReference type="GO" id="GO:0043565">
    <property type="term" value="F:sequence-specific DNA binding"/>
    <property type="evidence" value="ECO:0007669"/>
    <property type="project" value="InterPro"/>
</dbReference>
<protein>
    <recommendedName>
        <fullName evidence="3">HTH araC/xylS-type domain-containing protein</fullName>
    </recommendedName>
</protein>
<dbReference type="PROSITE" id="PS01124">
    <property type="entry name" value="HTH_ARAC_FAMILY_2"/>
    <property type="match status" value="1"/>
</dbReference>
<accession>A0A0R2CXB9</accession>
<keyword evidence="2" id="KW-0804">Transcription</keyword>
<dbReference type="SUPFAM" id="SSF46689">
    <property type="entry name" value="Homeodomain-like"/>
    <property type="match status" value="2"/>
</dbReference>
<dbReference type="Pfam" id="PF12833">
    <property type="entry name" value="HTH_18"/>
    <property type="match status" value="1"/>
</dbReference>
<dbReference type="STRING" id="1423725.FC19_GL001137"/>
<evidence type="ECO:0000313" key="5">
    <source>
        <dbReference type="Proteomes" id="UP000051015"/>
    </source>
</evidence>
<dbReference type="OrthoDB" id="1975977at2"/>
<dbReference type="RefSeq" id="WP_057876143.1">
    <property type="nucleotide sequence ID" value="NZ_AYZD01000017.1"/>
</dbReference>
<dbReference type="Proteomes" id="UP000051015">
    <property type="component" value="Unassembled WGS sequence"/>
</dbReference>
<dbReference type="InterPro" id="IPR018060">
    <property type="entry name" value="HTH_AraC"/>
</dbReference>
<dbReference type="PANTHER" id="PTHR43436">
    <property type="entry name" value="ARAC-FAMILY TRANSCRIPTIONAL REGULATOR"/>
    <property type="match status" value="1"/>
</dbReference>
<evidence type="ECO:0000259" key="3">
    <source>
        <dbReference type="PROSITE" id="PS01124"/>
    </source>
</evidence>
<feature type="domain" description="HTH araC/xylS-type" evidence="3">
    <location>
        <begin position="199"/>
        <end position="297"/>
    </location>
</feature>
<dbReference type="InterPro" id="IPR009594">
    <property type="entry name" value="Tscrpt_reg_HTH_AraC_N"/>
</dbReference>
<comment type="caution">
    <text evidence="4">The sequence shown here is derived from an EMBL/GenBank/DDBJ whole genome shotgun (WGS) entry which is preliminary data.</text>
</comment>
<evidence type="ECO:0000256" key="2">
    <source>
        <dbReference type="ARBA" id="ARBA00023163"/>
    </source>
</evidence>
<sequence>MQRALSYQQDLAQLTALIQQCSSGEGTQSQKKLDIYTNYYTKIDSEWIKAFYTPSVLFVAQGEKKLLIGQDAFSIGAMQMAVFPVALPLEIKITRATTVKPFLGVGLTITPEKIAEFVPKVYPTGLPALKKQEKVYVTKIDPKILNAIFRMMNSSTNQQELDLILPLIKDEILIRLLQSPLGVPLAELGFTNSKTQQITAAINWLKENFNQPVLVSDLAKIAHMSISSFHSHFKKTTGMSPLNYQKIIRLQTSRRIMLSKHLDAQEAGYLVGYLSPSQFSRDYKKYFGNSPKKDALILQTKM</sequence>
<dbReference type="SMART" id="SM00342">
    <property type="entry name" value="HTH_ARAC"/>
    <property type="match status" value="1"/>
</dbReference>
<dbReference type="InterPro" id="IPR009057">
    <property type="entry name" value="Homeodomain-like_sf"/>
</dbReference>
<organism evidence="4 5">
    <name type="scientific">Liquorilactobacillus aquaticus DSM 21051</name>
    <dbReference type="NCBI Taxonomy" id="1423725"/>
    <lineage>
        <taxon>Bacteria</taxon>
        <taxon>Bacillati</taxon>
        <taxon>Bacillota</taxon>
        <taxon>Bacilli</taxon>
        <taxon>Lactobacillales</taxon>
        <taxon>Lactobacillaceae</taxon>
        <taxon>Liquorilactobacillus</taxon>
    </lineage>
</organism>
<evidence type="ECO:0000256" key="1">
    <source>
        <dbReference type="ARBA" id="ARBA00023015"/>
    </source>
</evidence>
<reference evidence="4 5" key="1">
    <citation type="journal article" date="2015" name="Genome Announc.">
        <title>Expanding the biotechnology potential of lactobacilli through comparative genomics of 213 strains and associated genera.</title>
        <authorList>
            <person name="Sun Z."/>
            <person name="Harris H.M."/>
            <person name="McCann A."/>
            <person name="Guo C."/>
            <person name="Argimon S."/>
            <person name="Zhang W."/>
            <person name="Yang X."/>
            <person name="Jeffery I.B."/>
            <person name="Cooney J.C."/>
            <person name="Kagawa T.F."/>
            <person name="Liu W."/>
            <person name="Song Y."/>
            <person name="Salvetti E."/>
            <person name="Wrobel A."/>
            <person name="Rasinkangas P."/>
            <person name="Parkhill J."/>
            <person name="Rea M.C."/>
            <person name="O'Sullivan O."/>
            <person name="Ritari J."/>
            <person name="Douillard F.P."/>
            <person name="Paul Ross R."/>
            <person name="Yang R."/>
            <person name="Briner A.E."/>
            <person name="Felis G.E."/>
            <person name="de Vos W.M."/>
            <person name="Barrangou R."/>
            <person name="Klaenhammer T.R."/>
            <person name="Caufield P.W."/>
            <person name="Cui Y."/>
            <person name="Zhang H."/>
            <person name="O'Toole P.W."/>
        </authorList>
    </citation>
    <scope>NUCLEOTIDE SEQUENCE [LARGE SCALE GENOMIC DNA]</scope>
    <source>
        <strain evidence="4 5">DSM 21051</strain>
    </source>
</reference>
<dbReference type="PATRIC" id="fig|1423725.3.peg.1172"/>
<dbReference type="GO" id="GO:0003700">
    <property type="term" value="F:DNA-binding transcription factor activity"/>
    <property type="evidence" value="ECO:0007669"/>
    <property type="project" value="InterPro"/>
</dbReference>
<dbReference type="AlphaFoldDB" id="A0A0R2CXB9"/>
<gene>
    <name evidence="4" type="ORF">FC19_GL001137</name>
</gene>
<name>A0A0R2CXB9_9LACO</name>
<proteinExistence type="predicted"/>
<dbReference type="Pfam" id="PF06719">
    <property type="entry name" value="AraC_N"/>
    <property type="match status" value="1"/>
</dbReference>
<keyword evidence="1" id="KW-0805">Transcription regulation</keyword>
<dbReference type="EMBL" id="AYZD01000017">
    <property type="protein sequence ID" value="KRM96069.1"/>
    <property type="molecule type" value="Genomic_DNA"/>
</dbReference>
<dbReference type="PANTHER" id="PTHR43436:SF1">
    <property type="entry name" value="TRANSCRIPTIONAL REGULATORY PROTEIN"/>
    <property type="match status" value="1"/>
</dbReference>
<evidence type="ECO:0000313" key="4">
    <source>
        <dbReference type="EMBL" id="KRM96069.1"/>
    </source>
</evidence>
<dbReference type="Gene3D" id="1.10.10.60">
    <property type="entry name" value="Homeodomain-like"/>
    <property type="match status" value="1"/>
</dbReference>